<accession>A0A554JB50</accession>
<evidence type="ECO:0000313" key="2">
    <source>
        <dbReference type="Proteomes" id="UP000316253"/>
    </source>
</evidence>
<organism evidence="1 2">
    <name type="scientific">Candidatus Berkelbacteria bacterium Gr01-1014_85</name>
    <dbReference type="NCBI Taxonomy" id="2017150"/>
    <lineage>
        <taxon>Bacteria</taxon>
        <taxon>Candidatus Berkelbacteria</taxon>
    </lineage>
</organism>
<gene>
    <name evidence="1" type="ORF">CEO22_432</name>
</gene>
<reference evidence="1 2" key="1">
    <citation type="submission" date="2017-08" db="EMBL/GenBank/DDBJ databases">
        <title>Mechanisms for carbon and nitrogen cycling indicate functional differentiation within the Candidate Phyla Radiation.</title>
        <authorList>
            <person name="Danczak R.E."/>
            <person name="Johnston M.D."/>
            <person name="Kenah C."/>
            <person name="Slattery M."/>
            <person name="Wrighton K.C."/>
            <person name="Wilkins M.J."/>
        </authorList>
    </citation>
    <scope>NUCLEOTIDE SEQUENCE [LARGE SCALE GENOMIC DNA]</scope>
    <source>
        <strain evidence="1">Gr01-1014_85</strain>
    </source>
</reference>
<dbReference type="AlphaFoldDB" id="A0A554JB50"/>
<evidence type="ECO:0000313" key="1">
    <source>
        <dbReference type="EMBL" id="TSC65596.1"/>
    </source>
</evidence>
<proteinExistence type="predicted"/>
<sequence length="113" mass="13095">MSGIDRFIDYAANMMTCPVCLRRFQRQEIKIVGYLDNLAILEAECSQHQPNSLAKFFASRVNDQPRRHLNSDDLINFYQELEQFNGRFDQLFFKPKEDHGQHKTTGSSPGSSH</sequence>
<dbReference type="EMBL" id="VMFD01000036">
    <property type="protein sequence ID" value="TSC65596.1"/>
    <property type="molecule type" value="Genomic_DNA"/>
</dbReference>
<dbReference type="Proteomes" id="UP000316253">
    <property type="component" value="Unassembled WGS sequence"/>
</dbReference>
<name>A0A554JB50_9BACT</name>
<comment type="caution">
    <text evidence="1">The sequence shown here is derived from an EMBL/GenBank/DDBJ whole genome shotgun (WGS) entry which is preliminary data.</text>
</comment>
<protein>
    <submittedName>
        <fullName evidence="1">Uncharacterized protein</fullName>
    </submittedName>
</protein>